<protein>
    <recommendedName>
        <fullName evidence="2">RNA 3'-terminal phosphate cyclase domain-containing protein</fullName>
    </recommendedName>
</protein>
<dbReference type="GeneID" id="11517915"/>
<dbReference type="Gene3D" id="3.65.10.20">
    <property type="entry name" value="RNA 3'-terminal phosphate cyclase domain"/>
    <property type="match status" value="1"/>
</dbReference>
<evidence type="ECO:0000313" key="3">
    <source>
        <dbReference type="EMBL" id="AEO65658.1"/>
    </source>
</evidence>
<organism evidence="3 4">
    <name type="scientific">Thermothielavioides terrestris (strain ATCC 38088 / NRRL 8126)</name>
    <name type="common">Thielavia terrestris</name>
    <dbReference type="NCBI Taxonomy" id="578455"/>
    <lineage>
        <taxon>Eukaryota</taxon>
        <taxon>Fungi</taxon>
        <taxon>Dikarya</taxon>
        <taxon>Ascomycota</taxon>
        <taxon>Pezizomycotina</taxon>
        <taxon>Sordariomycetes</taxon>
        <taxon>Sordariomycetidae</taxon>
        <taxon>Sordariales</taxon>
        <taxon>Chaetomiaceae</taxon>
        <taxon>Thermothielavioides</taxon>
        <taxon>Thermothielavioides terrestris</taxon>
    </lineage>
</organism>
<dbReference type="eggNOG" id="KOG3980">
    <property type="taxonomic scope" value="Eukaryota"/>
</dbReference>
<dbReference type="InterPro" id="IPR000228">
    <property type="entry name" value="RNA3'_term_phos_cyc"/>
</dbReference>
<feature type="region of interest" description="Disordered" evidence="1">
    <location>
        <begin position="361"/>
        <end position="383"/>
    </location>
</feature>
<accession>G2R0W4</accession>
<reference evidence="3 4" key="1">
    <citation type="journal article" date="2011" name="Nat. Biotechnol.">
        <title>Comparative genomic analysis of the thermophilic biomass-degrading fungi Myceliophthora thermophila and Thielavia terrestris.</title>
        <authorList>
            <person name="Berka R.M."/>
            <person name="Grigoriev I.V."/>
            <person name="Otillar R."/>
            <person name="Salamov A."/>
            <person name="Grimwood J."/>
            <person name="Reid I."/>
            <person name="Ishmael N."/>
            <person name="John T."/>
            <person name="Darmond C."/>
            <person name="Moisan M.-C."/>
            <person name="Henrissat B."/>
            <person name="Coutinho P.M."/>
            <person name="Lombard V."/>
            <person name="Natvig D.O."/>
            <person name="Lindquist E."/>
            <person name="Schmutz J."/>
            <person name="Lucas S."/>
            <person name="Harris P."/>
            <person name="Powlowski J."/>
            <person name="Bellemare A."/>
            <person name="Taylor D."/>
            <person name="Butler G."/>
            <person name="de Vries R.P."/>
            <person name="Allijn I.E."/>
            <person name="van den Brink J."/>
            <person name="Ushinsky S."/>
            <person name="Storms R."/>
            <person name="Powell A.J."/>
            <person name="Paulsen I.T."/>
            <person name="Elbourne L.D.H."/>
            <person name="Baker S.E."/>
            <person name="Magnuson J."/>
            <person name="LaBoissiere S."/>
            <person name="Clutterbuck A.J."/>
            <person name="Martinez D."/>
            <person name="Wogulis M."/>
            <person name="de Leon A.L."/>
            <person name="Rey M.W."/>
            <person name="Tsang A."/>
        </authorList>
    </citation>
    <scope>NUCLEOTIDE SEQUENCE [LARGE SCALE GENOMIC DNA]</scope>
    <source>
        <strain evidence="4">ATCC 38088 / NRRL 8126</strain>
    </source>
</reference>
<dbReference type="KEGG" id="ttt:THITE_2112839"/>
<feature type="domain" description="RNA 3'-terminal phosphate cyclase" evidence="2">
    <location>
        <begin position="14"/>
        <end position="358"/>
    </location>
</feature>
<dbReference type="Gene3D" id="3.30.360.20">
    <property type="entry name" value="RNA 3'-terminal phosphate cyclase, insert domain"/>
    <property type="match status" value="1"/>
</dbReference>
<dbReference type="PANTHER" id="PTHR11096:SF0">
    <property type="entry name" value="RNA 3'-TERMINAL PHOSPHATE CYCLASE"/>
    <property type="match status" value="1"/>
</dbReference>
<sequence length="414" mass="44832">MTQPPVITLDGRTGEGGGQLVRIACALAAVATQPVRITHVRGKRGGQRGGGLKSQHVTAIEYLKKATGAHVEGLFVGSDTLLFSPQSPPTSLTSRNIKITADSPAASTLLIFQAVFPFLLFAGNDKGEPIRLEISGGTNVSFSLSYEYLDEVLLPTLEDAFGIVVERKLLARGWSSGKQQRGAVKFVFTPLKPGETLKFQGDAAAYGGGGSQPTVRDVTAIDVSIIVPAQLHEELAEELEDALLGMFDNAEVNFKKIEDSGADSRIYVFAVARAGKLRWGRDWLGASQNAKSKNSNRSKAGLSKTISRQLANDLYEEVTAGVVDEYLQDQLVVFQALAEGRTSFPRGEDRNRLERAMERLQLDDEEDLRKEKTDGPIGEGSDHTTTVRWVASQLLPSVAWYDRGIVCEGAGIKQ</sequence>
<name>G2R0W4_THETT</name>
<dbReference type="RefSeq" id="XP_003651994.1">
    <property type="nucleotide sequence ID" value="XM_003651946.1"/>
</dbReference>
<dbReference type="HOGENOM" id="CLU_027882_3_1_1"/>
<dbReference type="Proteomes" id="UP000008181">
    <property type="component" value="Chromosome 2"/>
</dbReference>
<dbReference type="InterPro" id="IPR037136">
    <property type="entry name" value="RNA3'_phos_cyclase_dom_sf"/>
</dbReference>
<keyword evidence="4" id="KW-1185">Reference proteome</keyword>
<gene>
    <name evidence="3" type="ORF">THITE_2112839</name>
</gene>
<feature type="compositionally biased region" description="Basic and acidic residues" evidence="1">
    <location>
        <begin position="361"/>
        <end position="374"/>
    </location>
</feature>
<evidence type="ECO:0000313" key="4">
    <source>
        <dbReference type="Proteomes" id="UP000008181"/>
    </source>
</evidence>
<dbReference type="GO" id="GO:0005634">
    <property type="term" value="C:nucleus"/>
    <property type="evidence" value="ECO:0007669"/>
    <property type="project" value="TreeGrafter"/>
</dbReference>
<dbReference type="InterPro" id="IPR036553">
    <property type="entry name" value="RPTC_insert"/>
</dbReference>
<dbReference type="InterPro" id="IPR023797">
    <property type="entry name" value="RNA3'_phos_cyclase_dom"/>
</dbReference>
<dbReference type="SUPFAM" id="SSF55205">
    <property type="entry name" value="EPT/RTPC-like"/>
    <property type="match status" value="1"/>
</dbReference>
<dbReference type="GO" id="GO:0003963">
    <property type="term" value="F:RNA-3'-phosphate cyclase activity"/>
    <property type="evidence" value="ECO:0007669"/>
    <property type="project" value="TreeGrafter"/>
</dbReference>
<evidence type="ECO:0000259" key="2">
    <source>
        <dbReference type="Pfam" id="PF01137"/>
    </source>
</evidence>
<dbReference type="GO" id="GO:0006396">
    <property type="term" value="P:RNA processing"/>
    <property type="evidence" value="ECO:0007669"/>
    <property type="project" value="InterPro"/>
</dbReference>
<dbReference type="STRING" id="578455.G2R0W4"/>
<dbReference type="PANTHER" id="PTHR11096">
    <property type="entry name" value="RNA 3' TERMINAL PHOSPHATE CYCLASE"/>
    <property type="match status" value="1"/>
</dbReference>
<evidence type="ECO:0000256" key="1">
    <source>
        <dbReference type="SAM" id="MobiDB-lite"/>
    </source>
</evidence>
<dbReference type="Pfam" id="PF01137">
    <property type="entry name" value="RTC"/>
    <property type="match status" value="1"/>
</dbReference>
<dbReference type="AlphaFoldDB" id="G2R0W4"/>
<dbReference type="OrthoDB" id="25029at2759"/>
<dbReference type="InterPro" id="IPR013792">
    <property type="entry name" value="RNA3'P_cycl/enolpyr_Trfase_a/b"/>
</dbReference>
<proteinExistence type="predicted"/>
<dbReference type="EMBL" id="CP003010">
    <property type="protein sequence ID" value="AEO65658.1"/>
    <property type="molecule type" value="Genomic_DNA"/>
</dbReference>